<proteinExistence type="predicted"/>
<sequence>MAGRQLVIPEKRITFSFQSPQRDQNGPLESVHASVMEYVGSYELAQQLYYLHTQLFEATDEIELVTQVIGRDQFPGRIPSNLDLLMRRFNEVQYWATTEVLLASPQKRVHTLRKFIKIALYAKENRDLMTLFAITLGLSNVAVSRLTNLWDRLPNKLRRQFAEFESLLNPSRNHRPYRALVSKMSPPMIPFVPLLLKDLTFIHEGNKTYYNGLVNFEKMHMIANILRSFRQCKSRCTGSQVESKKISETQNFIRNFCVVDNQRRFVYVWSFVTNRIDNTNKNVKQKILYRFDRYAIEVDGVIVSNRTASKKELTSDEVVEFGLPEESRQRKHVNTLNTTTR</sequence>
<dbReference type="STRING" id="29172.A0A0D8XLI0"/>
<dbReference type="InterPro" id="IPR008937">
    <property type="entry name" value="Ras-like_GEF"/>
</dbReference>
<dbReference type="SUPFAM" id="SSF48366">
    <property type="entry name" value="Ras GEF"/>
    <property type="match status" value="1"/>
</dbReference>
<evidence type="ECO:0000256" key="1">
    <source>
        <dbReference type="ARBA" id="ARBA00022658"/>
    </source>
</evidence>
<evidence type="ECO:0000259" key="3">
    <source>
        <dbReference type="PROSITE" id="PS50009"/>
    </source>
</evidence>
<gene>
    <name evidence="4" type="ORF">DICVIV_08552</name>
</gene>
<dbReference type="GO" id="GO:0005085">
    <property type="term" value="F:guanyl-nucleotide exchange factor activity"/>
    <property type="evidence" value="ECO:0007669"/>
    <property type="project" value="UniProtKB-KW"/>
</dbReference>
<dbReference type="GO" id="GO:0007265">
    <property type="term" value="P:Ras protein signal transduction"/>
    <property type="evidence" value="ECO:0007669"/>
    <property type="project" value="TreeGrafter"/>
</dbReference>
<accession>A0A0D8XLI0</accession>
<keyword evidence="5" id="KW-1185">Reference proteome</keyword>
<feature type="domain" description="Ras-GEF" evidence="3">
    <location>
        <begin position="40"/>
        <end position="266"/>
    </location>
</feature>
<dbReference type="InterPro" id="IPR036964">
    <property type="entry name" value="RASGEF_cat_dom_sf"/>
</dbReference>
<dbReference type="InterPro" id="IPR019804">
    <property type="entry name" value="Ras_G-nucl-exch_fac_CS"/>
</dbReference>
<reference evidence="5" key="2">
    <citation type="journal article" date="2016" name="Sci. Rep.">
        <title>Dictyocaulus viviparus genome, variome and transcriptome elucidate lungworm biology and support future intervention.</title>
        <authorList>
            <person name="McNulty S.N."/>
            <person name="Strube C."/>
            <person name="Rosa B.A."/>
            <person name="Martin J.C."/>
            <person name="Tyagi R."/>
            <person name="Choi Y.J."/>
            <person name="Wang Q."/>
            <person name="Hallsworth Pepin K."/>
            <person name="Zhang X."/>
            <person name="Ozersky P."/>
            <person name="Wilson R.K."/>
            <person name="Sternberg P.W."/>
            <person name="Gasser R.B."/>
            <person name="Mitreva M."/>
        </authorList>
    </citation>
    <scope>NUCLEOTIDE SEQUENCE [LARGE SCALE GENOMIC DNA]</scope>
    <source>
        <strain evidence="5">HannoverDv2000</strain>
    </source>
</reference>
<organism evidence="4 5">
    <name type="scientific">Dictyocaulus viviparus</name>
    <name type="common">Bovine lungworm</name>
    <dbReference type="NCBI Taxonomy" id="29172"/>
    <lineage>
        <taxon>Eukaryota</taxon>
        <taxon>Metazoa</taxon>
        <taxon>Ecdysozoa</taxon>
        <taxon>Nematoda</taxon>
        <taxon>Chromadorea</taxon>
        <taxon>Rhabditida</taxon>
        <taxon>Rhabditina</taxon>
        <taxon>Rhabditomorpha</taxon>
        <taxon>Strongyloidea</taxon>
        <taxon>Metastrongylidae</taxon>
        <taxon>Dictyocaulus</taxon>
    </lineage>
</organism>
<dbReference type="OrthoDB" id="21144at2759"/>
<dbReference type="CDD" id="cd00155">
    <property type="entry name" value="RasGEF"/>
    <property type="match status" value="1"/>
</dbReference>
<evidence type="ECO:0000256" key="2">
    <source>
        <dbReference type="PROSITE-ProRule" id="PRU00168"/>
    </source>
</evidence>
<dbReference type="PROSITE" id="PS50009">
    <property type="entry name" value="RASGEF_CAT"/>
    <property type="match status" value="1"/>
</dbReference>
<dbReference type="SMART" id="SM00147">
    <property type="entry name" value="RasGEF"/>
    <property type="match status" value="1"/>
</dbReference>
<dbReference type="Proteomes" id="UP000053766">
    <property type="component" value="Unassembled WGS sequence"/>
</dbReference>
<reference evidence="4 5" key="1">
    <citation type="submission" date="2013-11" db="EMBL/GenBank/DDBJ databases">
        <title>Draft genome of the bovine lungworm Dictyocaulus viviparus.</title>
        <authorList>
            <person name="Mitreva M."/>
        </authorList>
    </citation>
    <scope>NUCLEOTIDE SEQUENCE [LARGE SCALE GENOMIC DNA]</scope>
    <source>
        <strain evidence="4 5">HannoverDv2000</strain>
    </source>
</reference>
<dbReference type="EMBL" id="KN716410">
    <property type="protein sequence ID" value="KJH45385.1"/>
    <property type="molecule type" value="Genomic_DNA"/>
</dbReference>
<dbReference type="GO" id="GO:0005886">
    <property type="term" value="C:plasma membrane"/>
    <property type="evidence" value="ECO:0007669"/>
    <property type="project" value="TreeGrafter"/>
</dbReference>
<evidence type="ECO:0000313" key="4">
    <source>
        <dbReference type="EMBL" id="KJH45385.1"/>
    </source>
</evidence>
<keyword evidence="1 2" id="KW-0344">Guanine-nucleotide releasing factor</keyword>
<dbReference type="AlphaFoldDB" id="A0A0D8XLI0"/>
<dbReference type="PROSITE" id="PS00720">
    <property type="entry name" value="RASGEF"/>
    <property type="match status" value="1"/>
</dbReference>
<dbReference type="Gene3D" id="1.10.840.10">
    <property type="entry name" value="Ras guanine-nucleotide exchange factors catalytic domain"/>
    <property type="match status" value="1"/>
</dbReference>
<dbReference type="InterPro" id="IPR023578">
    <property type="entry name" value="Ras_GEF_dom_sf"/>
</dbReference>
<dbReference type="InterPro" id="IPR001895">
    <property type="entry name" value="RASGEF_cat_dom"/>
</dbReference>
<evidence type="ECO:0000313" key="5">
    <source>
        <dbReference type="Proteomes" id="UP000053766"/>
    </source>
</evidence>
<name>A0A0D8XLI0_DICVI</name>
<protein>
    <submittedName>
        <fullName evidence="4">RasGEF domain protein</fullName>
    </submittedName>
</protein>
<dbReference type="Pfam" id="PF00617">
    <property type="entry name" value="RasGEF"/>
    <property type="match status" value="1"/>
</dbReference>
<dbReference type="PANTHER" id="PTHR23113">
    <property type="entry name" value="GUANINE NUCLEOTIDE EXCHANGE FACTOR"/>
    <property type="match status" value="1"/>
</dbReference>
<dbReference type="PANTHER" id="PTHR23113:SF327">
    <property type="entry name" value="EXCHANGE PROTEIN DIRECTLY ACTIVATED BY CAMP, ISOFORM E"/>
    <property type="match status" value="1"/>
</dbReference>